<evidence type="ECO:0000313" key="1">
    <source>
        <dbReference type="EMBL" id="KTC88115.1"/>
    </source>
</evidence>
<dbReference type="InterPro" id="IPR036388">
    <property type="entry name" value="WH-like_DNA-bd_sf"/>
</dbReference>
<gene>
    <name evidence="1" type="ORF">Ldro_1734</name>
</gene>
<accession>A0A0W0SXU8</accession>
<name>A0A0W0SXU8_9GAMM</name>
<keyword evidence="2" id="KW-1185">Reference proteome</keyword>
<reference evidence="1 2" key="1">
    <citation type="submission" date="2015-11" db="EMBL/GenBank/DDBJ databases">
        <title>Genomic analysis of 38 Legionella species identifies large and diverse effector repertoires.</title>
        <authorList>
            <person name="Burstein D."/>
            <person name="Amaro F."/>
            <person name="Zusman T."/>
            <person name="Lifshitz Z."/>
            <person name="Cohen O."/>
            <person name="Gilbert J.A."/>
            <person name="Pupko T."/>
            <person name="Shuman H.A."/>
            <person name="Segal G."/>
        </authorList>
    </citation>
    <scope>NUCLEOTIDE SEQUENCE [LARGE SCALE GENOMIC DNA]</scope>
    <source>
        <strain evidence="1 2">ATCC 700990</strain>
    </source>
</reference>
<sequence length="150" mass="17034">MSSIIDVAIKRLSDSSCSEHELRLFLENEFSTLPNRESRIDATFKRLKELQLINDQRLATNLAQHYAHKGNRFISQMLEQKGISEEIVTRVLLSLENENVRALDEARKKLGGKWDSSENATTLLHRFLSGRSFSYAAIKTVIGQLEQSAA</sequence>
<dbReference type="OrthoDB" id="5641919at2"/>
<dbReference type="Gene3D" id="1.10.10.10">
    <property type="entry name" value="Winged helix-like DNA-binding domain superfamily/Winged helix DNA-binding domain"/>
    <property type="match status" value="1"/>
</dbReference>
<dbReference type="RefSeq" id="WP_058496006.1">
    <property type="nucleotide sequence ID" value="NZ_CAAAIU010000013.1"/>
</dbReference>
<comment type="caution">
    <text evidence="1">The sequence shown here is derived from an EMBL/GenBank/DDBJ whole genome shotgun (WGS) entry which is preliminary data.</text>
</comment>
<organism evidence="1 2">
    <name type="scientific">Legionella drozanskii LLAP-1</name>
    <dbReference type="NCBI Taxonomy" id="1212489"/>
    <lineage>
        <taxon>Bacteria</taxon>
        <taxon>Pseudomonadati</taxon>
        <taxon>Pseudomonadota</taxon>
        <taxon>Gammaproteobacteria</taxon>
        <taxon>Legionellales</taxon>
        <taxon>Legionellaceae</taxon>
        <taxon>Legionella</taxon>
    </lineage>
</organism>
<protein>
    <submittedName>
        <fullName evidence="1">Recombination regulator RecX</fullName>
    </submittedName>
</protein>
<proteinExistence type="predicted"/>
<dbReference type="GO" id="GO:0005737">
    <property type="term" value="C:cytoplasm"/>
    <property type="evidence" value="ECO:0007669"/>
    <property type="project" value="UniProtKB-SubCell"/>
</dbReference>
<dbReference type="STRING" id="1212489.Ldro_1734"/>
<dbReference type="Proteomes" id="UP000054736">
    <property type="component" value="Unassembled WGS sequence"/>
</dbReference>
<dbReference type="PATRIC" id="fig|1212489.4.peg.1835"/>
<dbReference type="AlphaFoldDB" id="A0A0W0SXU8"/>
<dbReference type="EMBL" id="LNXY01000020">
    <property type="protein sequence ID" value="KTC88115.1"/>
    <property type="molecule type" value="Genomic_DNA"/>
</dbReference>
<evidence type="ECO:0000313" key="2">
    <source>
        <dbReference type="Proteomes" id="UP000054736"/>
    </source>
</evidence>